<accession>A0ABT5HUB1</accession>
<keyword evidence="1" id="KW-0732">Signal</keyword>
<feature type="signal peptide" evidence="1">
    <location>
        <begin position="1"/>
        <end position="21"/>
    </location>
</feature>
<comment type="caution">
    <text evidence="2">The sequence shown here is derived from an EMBL/GenBank/DDBJ whole genome shotgun (WGS) entry which is preliminary data.</text>
</comment>
<evidence type="ECO:0000313" key="2">
    <source>
        <dbReference type="EMBL" id="MDC7683667.1"/>
    </source>
</evidence>
<evidence type="ECO:0000313" key="3">
    <source>
        <dbReference type="Proteomes" id="UP001214854"/>
    </source>
</evidence>
<name>A0ABT5HUB1_9CAUL</name>
<dbReference type="RefSeq" id="WP_272748133.1">
    <property type="nucleotide sequence ID" value="NZ_JAQQKX010000007.1"/>
</dbReference>
<feature type="chain" id="PRO_5046154727" evidence="1">
    <location>
        <begin position="22"/>
        <end position="123"/>
    </location>
</feature>
<protein>
    <submittedName>
        <fullName evidence="2">Uncharacterized protein</fullName>
    </submittedName>
</protein>
<proteinExistence type="predicted"/>
<organism evidence="2 3">
    <name type="scientific">Asticcacaulis aquaticus</name>
    <dbReference type="NCBI Taxonomy" id="2984212"/>
    <lineage>
        <taxon>Bacteria</taxon>
        <taxon>Pseudomonadati</taxon>
        <taxon>Pseudomonadota</taxon>
        <taxon>Alphaproteobacteria</taxon>
        <taxon>Caulobacterales</taxon>
        <taxon>Caulobacteraceae</taxon>
        <taxon>Asticcacaulis</taxon>
    </lineage>
</organism>
<evidence type="ECO:0000256" key="1">
    <source>
        <dbReference type="SAM" id="SignalP"/>
    </source>
</evidence>
<gene>
    <name evidence="2" type="ORF">PQU92_10285</name>
</gene>
<dbReference type="EMBL" id="JAQQKX010000007">
    <property type="protein sequence ID" value="MDC7683667.1"/>
    <property type="molecule type" value="Genomic_DNA"/>
</dbReference>
<keyword evidence="3" id="KW-1185">Reference proteome</keyword>
<sequence length="123" mass="13191">MKQFLPLLAVCLLSAPVAANANVSLDAGETHIRSEAHEAGFGPARNSDRQGFRLRLDREQPAPMVMAQRGCSVDQAIDMVVSQSRGTYVSASRSGNAVIVKVKIDANIVSYRVDLGSCSVSRM</sequence>
<dbReference type="Proteomes" id="UP001214854">
    <property type="component" value="Unassembled WGS sequence"/>
</dbReference>
<reference evidence="2 3" key="1">
    <citation type="submission" date="2023-01" db="EMBL/GenBank/DDBJ databases">
        <title>Novel species of the genus Asticcacaulis isolated from rivers.</title>
        <authorList>
            <person name="Lu H."/>
        </authorList>
    </citation>
    <scope>NUCLEOTIDE SEQUENCE [LARGE SCALE GENOMIC DNA]</scope>
    <source>
        <strain evidence="2 3">BYS171W</strain>
    </source>
</reference>